<dbReference type="InterPro" id="IPR041222">
    <property type="entry name" value="PriA_3primeBD"/>
</dbReference>
<protein>
    <recommendedName>
        <fullName evidence="12">Replication restart protein PriA</fullName>
    </recommendedName>
    <alternativeName>
        <fullName evidence="12">ATP-dependent DNA helicase PriA</fullName>
        <ecNumber evidence="12">5.6.2.4</ecNumber>
    </alternativeName>
    <alternativeName>
        <fullName evidence="12">DNA 3'-5' helicase PriA</fullName>
    </alternativeName>
</protein>
<evidence type="ECO:0000256" key="1">
    <source>
        <dbReference type="ARBA" id="ARBA00022515"/>
    </source>
</evidence>
<feature type="domain" description="Helicase ATP-binding" evidence="13">
    <location>
        <begin position="292"/>
        <end position="459"/>
    </location>
</feature>
<evidence type="ECO:0000256" key="11">
    <source>
        <dbReference type="ARBA" id="ARBA00048988"/>
    </source>
</evidence>
<evidence type="ECO:0000256" key="3">
    <source>
        <dbReference type="ARBA" id="ARBA00022723"/>
    </source>
</evidence>
<keyword evidence="10 12" id="KW-0413">Isomerase</keyword>
<evidence type="ECO:0000256" key="8">
    <source>
        <dbReference type="ARBA" id="ARBA00022840"/>
    </source>
</evidence>
<evidence type="ECO:0000256" key="2">
    <source>
        <dbReference type="ARBA" id="ARBA00022705"/>
    </source>
</evidence>
<dbReference type="InterPro" id="IPR040498">
    <property type="entry name" value="PriA_CRR"/>
</dbReference>
<comment type="function">
    <text evidence="12">Initiates the restart of stalled replication forks, which reloads the replicative helicase on sites other than the origin of replication. Recognizes and binds to abandoned replication forks and remodels them to uncover a helicase loading site. Promotes assembly of the primosome at these replication forks.</text>
</comment>
<dbReference type="GO" id="GO:0003677">
    <property type="term" value="F:DNA binding"/>
    <property type="evidence" value="ECO:0007669"/>
    <property type="project" value="UniProtKB-UniRule"/>
</dbReference>
<dbReference type="GO" id="GO:0008270">
    <property type="term" value="F:zinc ion binding"/>
    <property type="evidence" value="ECO:0007669"/>
    <property type="project" value="UniProtKB-UniRule"/>
</dbReference>
<dbReference type="GO" id="GO:0006310">
    <property type="term" value="P:DNA recombination"/>
    <property type="evidence" value="ECO:0007669"/>
    <property type="project" value="InterPro"/>
</dbReference>
<evidence type="ECO:0000256" key="6">
    <source>
        <dbReference type="ARBA" id="ARBA00022806"/>
    </source>
</evidence>
<dbReference type="CDD" id="cd17929">
    <property type="entry name" value="DEXHc_priA"/>
    <property type="match status" value="1"/>
</dbReference>
<evidence type="ECO:0000256" key="12">
    <source>
        <dbReference type="HAMAP-Rule" id="MF_00983"/>
    </source>
</evidence>
<dbReference type="Proteomes" id="UP000615026">
    <property type="component" value="Unassembled WGS sequence"/>
</dbReference>
<evidence type="ECO:0000313" key="15">
    <source>
        <dbReference type="EMBL" id="MBE9066911.1"/>
    </source>
</evidence>
<dbReference type="Pfam" id="PF18319">
    <property type="entry name" value="Zn_ribbon_PriA"/>
    <property type="match status" value="1"/>
</dbReference>
<dbReference type="NCBIfam" id="NF004066">
    <property type="entry name" value="PRK05580.1-3"/>
    <property type="match status" value="1"/>
</dbReference>
<dbReference type="GO" id="GO:0016787">
    <property type="term" value="F:hydrolase activity"/>
    <property type="evidence" value="ECO:0007669"/>
    <property type="project" value="UniProtKB-KW"/>
</dbReference>
<evidence type="ECO:0000313" key="16">
    <source>
        <dbReference type="Proteomes" id="UP000615026"/>
    </source>
</evidence>
<dbReference type="CDD" id="cd18804">
    <property type="entry name" value="SF2_C_priA"/>
    <property type="match status" value="1"/>
</dbReference>
<dbReference type="Pfam" id="PF00270">
    <property type="entry name" value="DEAD"/>
    <property type="match status" value="1"/>
</dbReference>
<keyword evidence="3 12" id="KW-0479">Metal-binding</keyword>
<keyword evidence="16" id="KW-1185">Reference proteome</keyword>
<dbReference type="GO" id="GO:1990077">
    <property type="term" value="C:primosome complex"/>
    <property type="evidence" value="ECO:0007669"/>
    <property type="project" value="UniProtKB-UniRule"/>
</dbReference>
<dbReference type="Gene3D" id="3.40.1440.60">
    <property type="entry name" value="PriA, 3(prime) DNA-binding domain"/>
    <property type="match status" value="1"/>
</dbReference>
<feature type="binding site" evidence="12">
    <location>
        <position position="583"/>
    </location>
    <ligand>
        <name>Zn(2+)</name>
        <dbReference type="ChEBI" id="CHEBI:29105"/>
        <label>1</label>
    </ligand>
</feature>
<dbReference type="Pfam" id="PF00271">
    <property type="entry name" value="Helicase_C"/>
    <property type="match status" value="1"/>
</dbReference>
<dbReference type="GO" id="GO:0005524">
    <property type="term" value="F:ATP binding"/>
    <property type="evidence" value="ECO:0007669"/>
    <property type="project" value="UniProtKB-UniRule"/>
</dbReference>
<dbReference type="GO" id="GO:0006269">
    <property type="term" value="P:DNA replication, synthesis of primer"/>
    <property type="evidence" value="ECO:0007669"/>
    <property type="project" value="UniProtKB-KW"/>
</dbReference>
<comment type="catalytic activity">
    <reaction evidence="12">
        <text>Couples ATP hydrolysis with the unwinding of duplex DNA by translocating in the 3'-5' direction.</text>
        <dbReference type="EC" id="5.6.2.4"/>
    </reaction>
</comment>
<evidence type="ECO:0000256" key="5">
    <source>
        <dbReference type="ARBA" id="ARBA00022801"/>
    </source>
</evidence>
<dbReference type="AlphaFoldDB" id="A0A928ZTB4"/>
<dbReference type="Gene3D" id="3.40.50.300">
    <property type="entry name" value="P-loop containing nucleotide triphosphate hydrolases"/>
    <property type="match status" value="2"/>
</dbReference>
<keyword evidence="9 12" id="KW-0238">DNA-binding</keyword>
<feature type="binding site" evidence="12">
    <location>
        <position position="586"/>
    </location>
    <ligand>
        <name>Zn(2+)</name>
        <dbReference type="ChEBI" id="CHEBI:29105"/>
        <label>1</label>
    </ligand>
</feature>
<evidence type="ECO:0000256" key="10">
    <source>
        <dbReference type="ARBA" id="ARBA00023235"/>
    </source>
</evidence>
<dbReference type="PANTHER" id="PTHR30580:SF0">
    <property type="entry name" value="PRIMOSOMAL PROTEIN N"/>
    <property type="match status" value="1"/>
</dbReference>
<reference evidence="15" key="1">
    <citation type="submission" date="2020-10" db="EMBL/GenBank/DDBJ databases">
        <authorList>
            <person name="Castelo-Branco R."/>
            <person name="Eusebio N."/>
            <person name="Adriana R."/>
            <person name="Vieira A."/>
            <person name="Brugerolle De Fraissinette N."/>
            <person name="Rezende De Castro R."/>
            <person name="Schneider M.P."/>
            <person name="Vasconcelos V."/>
            <person name="Leao P.N."/>
        </authorList>
    </citation>
    <scope>NUCLEOTIDE SEQUENCE</scope>
    <source>
        <strain evidence="15">LEGE 11479</strain>
    </source>
</reference>
<dbReference type="EMBL" id="JADEXP010000065">
    <property type="protein sequence ID" value="MBE9066911.1"/>
    <property type="molecule type" value="Genomic_DNA"/>
</dbReference>
<comment type="subunit">
    <text evidence="12">Component of the replication restart primosome.</text>
</comment>
<dbReference type="GO" id="GO:0006270">
    <property type="term" value="P:DNA replication initiation"/>
    <property type="evidence" value="ECO:0007669"/>
    <property type="project" value="TreeGrafter"/>
</dbReference>
<comment type="catalytic activity">
    <reaction evidence="11 12">
        <text>ATP + H2O = ADP + phosphate + H(+)</text>
        <dbReference type="Rhea" id="RHEA:13065"/>
        <dbReference type="ChEBI" id="CHEBI:15377"/>
        <dbReference type="ChEBI" id="CHEBI:15378"/>
        <dbReference type="ChEBI" id="CHEBI:30616"/>
        <dbReference type="ChEBI" id="CHEBI:43474"/>
        <dbReference type="ChEBI" id="CHEBI:456216"/>
        <dbReference type="EC" id="5.6.2.4"/>
    </reaction>
</comment>
<feature type="domain" description="Helicase C-terminal" evidence="14">
    <location>
        <begin position="578"/>
        <end position="732"/>
    </location>
</feature>
<feature type="binding site" evidence="12">
    <location>
        <position position="570"/>
    </location>
    <ligand>
        <name>Zn(2+)</name>
        <dbReference type="ChEBI" id="CHEBI:29105"/>
        <label>2</label>
    </ligand>
</feature>
<keyword evidence="6 12" id="KW-0347">Helicase</keyword>
<organism evidence="15 16">
    <name type="scientific">Leptolyngbya cf. ectocarpi LEGE 11479</name>
    <dbReference type="NCBI Taxonomy" id="1828722"/>
    <lineage>
        <taxon>Bacteria</taxon>
        <taxon>Bacillati</taxon>
        <taxon>Cyanobacteriota</taxon>
        <taxon>Cyanophyceae</taxon>
        <taxon>Leptolyngbyales</taxon>
        <taxon>Leptolyngbyaceae</taxon>
        <taxon>Leptolyngbya group</taxon>
        <taxon>Leptolyngbya</taxon>
    </lineage>
</organism>
<evidence type="ECO:0000259" key="13">
    <source>
        <dbReference type="PROSITE" id="PS51192"/>
    </source>
</evidence>
<name>A0A928ZTB4_LEPEC</name>
<dbReference type="InterPro" id="IPR011545">
    <property type="entry name" value="DEAD/DEAH_box_helicase_dom"/>
</dbReference>
<proteinExistence type="inferred from homology"/>
<dbReference type="InterPro" id="IPR041236">
    <property type="entry name" value="PriA_C"/>
</dbReference>
<dbReference type="InterPro" id="IPR005259">
    <property type="entry name" value="PriA"/>
</dbReference>
<dbReference type="InterPro" id="IPR001650">
    <property type="entry name" value="Helicase_C-like"/>
</dbReference>
<comment type="similarity">
    <text evidence="12">Belongs to the helicase family. PriA subfamily.</text>
</comment>
<evidence type="ECO:0000256" key="9">
    <source>
        <dbReference type="ARBA" id="ARBA00023125"/>
    </source>
</evidence>
<evidence type="ECO:0000259" key="14">
    <source>
        <dbReference type="PROSITE" id="PS51194"/>
    </source>
</evidence>
<keyword evidence="5 12" id="KW-0378">Hydrolase</keyword>
<feature type="binding site" evidence="12">
    <location>
        <position position="542"/>
    </location>
    <ligand>
        <name>Zn(2+)</name>
        <dbReference type="ChEBI" id="CHEBI:29105"/>
        <label>1</label>
    </ligand>
</feature>
<dbReference type="InterPro" id="IPR042115">
    <property type="entry name" value="PriA_3primeBD_sf"/>
</dbReference>
<sequence length="850" mass="94080">MSQPEPPDLSAFVAVEALVDCPGTQGLYTYRIPKDFTVESGDIVSVPFGGRQLGAIAIRLLSIASTSMLDYKLRNVESIVSRGFFSKDYWKILERVANYYQTSLIQVIRTALPPGLLGRSQRRIRLKSTARALSPHPPLSASAQTLLDVLQGSPQGDYTWRYLQRQHPQARAGLKMLLSYGWVESYLAIPAVPRPQQRQAVSLTASSVSSTDTLTQRQQEILITLQRYGGDLWLSDALQRLQTTSATLQRLAAKGYLAIAPRERLRVGSHSQAAADRPKSLTPDQQQALTVLNGLTGYAEVLLHGVTGSGKTEVYLQAIVQRLQVGKSVLVLVPEIGLTPQLTDRFRARFGTQVCVYHSGLSEGERYDTWRQMLAGQPQVVIGTRSAIFSPLPRLGMIVLDEEHDGSFKQDQPAPCYHARTVARWRAQMADCPLVLGSATPALDTWVAVTETRDRNTVEAFHGTPLHDRGTTHYLSLPHRVHQRPLPPVNVVDMRLELQAGNRSVFSRPLQTALEKMQHRGEQGLLFIHRRGHSRFVSCRSCGHVMECPDCDVSLAYHQPQDNGPAHLRCHYCGYGQRHPDQCPSCKSPYLKHFGSGTQRIVHELQSQFPGLSCLRFDSDTTRAKGAHRALLERFAAGEADVLVGTQMLTKGIDLPQITVVGVVAADGLLHMPDYWSGERAFQTLTQVAGRAGRGEHPGQVILQTYTPDHPVIGAAKTHNYQAFIDHETEHRQLLGYPPYGRLVLLRLSSPVEAETERAAQRCAEQLQVLIASPGGKADSEMAEPSWLDASGPTVLGPTPAPVYRVARRYRWHVLLKLPLAGSVPDLKILRSHLPKSVRLTIDIDPLNLS</sequence>
<dbReference type="InterPro" id="IPR027417">
    <property type="entry name" value="P-loop_NTPase"/>
</dbReference>
<evidence type="ECO:0000256" key="4">
    <source>
        <dbReference type="ARBA" id="ARBA00022741"/>
    </source>
</evidence>
<comment type="cofactor">
    <cofactor evidence="12">
        <name>Zn(2+)</name>
        <dbReference type="ChEBI" id="CHEBI:29105"/>
    </cofactor>
    <text evidence="12">Binds 2 zinc ions per subunit.</text>
</comment>
<dbReference type="GO" id="GO:0006302">
    <property type="term" value="P:double-strand break repair"/>
    <property type="evidence" value="ECO:0007669"/>
    <property type="project" value="InterPro"/>
</dbReference>
<dbReference type="InterPro" id="IPR014001">
    <property type="entry name" value="Helicase_ATP-bd"/>
</dbReference>
<gene>
    <name evidence="12 15" type="primary">priA</name>
    <name evidence="15" type="ORF">IQ260_09615</name>
</gene>
<feature type="binding site" evidence="12">
    <location>
        <position position="548"/>
    </location>
    <ligand>
        <name>Zn(2+)</name>
        <dbReference type="ChEBI" id="CHEBI:29105"/>
        <label>2</label>
    </ligand>
</feature>
<dbReference type="SMART" id="SM00490">
    <property type="entry name" value="HELICc"/>
    <property type="match status" value="1"/>
</dbReference>
<dbReference type="HAMAP" id="MF_00983">
    <property type="entry name" value="PriA"/>
    <property type="match status" value="1"/>
</dbReference>
<dbReference type="PROSITE" id="PS51194">
    <property type="entry name" value="HELICASE_CTER"/>
    <property type="match status" value="1"/>
</dbReference>
<dbReference type="RefSeq" id="WP_193992888.1">
    <property type="nucleotide sequence ID" value="NZ_JADEXP010000065.1"/>
</dbReference>
<keyword evidence="2 12" id="KW-0235">DNA replication</keyword>
<evidence type="ECO:0000256" key="7">
    <source>
        <dbReference type="ARBA" id="ARBA00022833"/>
    </source>
</evidence>
<accession>A0A928ZTB4</accession>
<keyword evidence="8 12" id="KW-0067">ATP-binding</keyword>
<keyword evidence="7 12" id="KW-0862">Zinc</keyword>
<feature type="binding site" evidence="12">
    <location>
        <position position="573"/>
    </location>
    <ligand>
        <name>Zn(2+)</name>
        <dbReference type="ChEBI" id="CHEBI:29105"/>
        <label>2</label>
    </ligand>
</feature>
<dbReference type="SUPFAM" id="SSF52540">
    <property type="entry name" value="P-loop containing nucleoside triphosphate hydrolases"/>
    <property type="match status" value="1"/>
</dbReference>
<dbReference type="GO" id="GO:0043138">
    <property type="term" value="F:3'-5' DNA helicase activity"/>
    <property type="evidence" value="ECO:0007669"/>
    <property type="project" value="UniProtKB-EC"/>
</dbReference>
<dbReference type="NCBIfam" id="TIGR00595">
    <property type="entry name" value="priA"/>
    <property type="match status" value="1"/>
</dbReference>
<dbReference type="Pfam" id="PF18074">
    <property type="entry name" value="PriA_C"/>
    <property type="match status" value="1"/>
</dbReference>
<keyword evidence="4 12" id="KW-0547">Nucleotide-binding</keyword>
<dbReference type="SMART" id="SM00487">
    <property type="entry name" value="DEXDc"/>
    <property type="match status" value="1"/>
</dbReference>
<feature type="binding site" evidence="12">
    <location>
        <position position="539"/>
    </location>
    <ligand>
        <name>Zn(2+)</name>
        <dbReference type="ChEBI" id="CHEBI:29105"/>
        <label>1</label>
    </ligand>
</feature>
<keyword evidence="1 12" id="KW-0639">Primosome</keyword>
<comment type="caution">
    <text evidence="15">The sequence shown here is derived from an EMBL/GenBank/DDBJ whole genome shotgun (WGS) entry which is preliminary data.</text>
</comment>
<dbReference type="FunFam" id="3.40.50.300:FF:000489">
    <property type="entry name" value="Primosome assembly protein PriA"/>
    <property type="match status" value="1"/>
</dbReference>
<feature type="binding site" evidence="12">
    <location>
        <position position="551"/>
    </location>
    <ligand>
        <name>Zn(2+)</name>
        <dbReference type="ChEBI" id="CHEBI:29105"/>
        <label>2</label>
    </ligand>
</feature>
<dbReference type="PROSITE" id="PS51192">
    <property type="entry name" value="HELICASE_ATP_BIND_1"/>
    <property type="match status" value="1"/>
</dbReference>
<dbReference type="Pfam" id="PF17764">
    <property type="entry name" value="PriA_3primeBD"/>
    <property type="match status" value="1"/>
</dbReference>
<dbReference type="PANTHER" id="PTHR30580">
    <property type="entry name" value="PRIMOSOMAL PROTEIN N"/>
    <property type="match status" value="1"/>
</dbReference>
<dbReference type="EC" id="5.6.2.4" evidence="12"/>